<evidence type="ECO:0000256" key="2">
    <source>
        <dbReference type="SAM" id="SignalP"/>
    </source>
</evidence>
<dbReference type="EMBL" id="KB932207">
    <property type="protein sequence ID" value="KCV68962.1"/>
    <property type="molecule type" value="Genomic_DNA"/>
</dbReference>
<feature type="signal peptide" evidence="2">
    <location>
        <begin position="1"/>
        <end position="22"/>
    </location>
</feature>
<evidence type="ECO:0000313" key="4">
    <source>
        <dbReference type="Proteomes" id="UP000030693"/>
    </source>
</evidence>
<reference evidence="3" key="1">
    <citation type="submission" date="2013-04" db="EMBL/GenBank/DDBJ databases">
        <title>The Genome Sequence of Fonticula alba ATCC 38817.</title>
        <authorList>
            <consortium name="The Broad Institute Genomics Platform"/>
            <person name="Russ C."/>
            <person name="Cuomo C."/>
            <person name="Burger G."/>
            <person name="Gray M.W."/>
            <person name="Holland P.W.H."/>
            <person name="King N."/>
            <person name="Lang F.B.F."/>
            <person name="Roger A.J."/>
            <person name="Ruiz-Trillo I."/>
            <person name="Brown M."/>
            <person name="Walker B."/>
            <person name="Young S."/>
            <person name="Zeng Q."/>
            <person name="Gargeya S."/>
            <person name="Fitzgerald M."/>
            <person name="Haas B."/>
            <person name="Abouelleil A."/>
            <person name="Allen A.W."/>
            <person name="Alvarado L."/>
            <person name="Arachchi H.M."/>
            <person name="Berlin A.M."/>
            <person name="Chapman S.B."/>
            <person name="Gainer-Dewar J."/>
            <person name="Goldberg J."/>
            <person name="Griggs A."/>
            <person name="Gujja S."/>
            <person name="Hansen M."/>
            <person name="Howarth C."/>
            <person name="Imamovic A."/>
            <person name="Ireland A."/>
            <person name="Larimer J."/>
            <person name="McCowan C."/>
            <person name="Murphy C."/>
            <person name="Pearson M."/>
            <person name="Poon T.W."/>
            <person name="Priest M."/>
            <person name="Roberts A."/>
            <person name="Saif S."/>
            <person name="Shea T."/>
            <person name="Sisk P."/>
            <person name="Sykes S."/>
            <person name="Wortman J."/>
            <person name="Nusbaum C."/>
            <person name="Birren B."/>
        </authorList>
    </citation>
    <scope>NUCLEOTIDE SEQUENCE [LARGE SCALE GENOMIC DNA]</scope>
    <source>
        <strain evidence="3">ATCC 38817</strain>
    </source>
</reference>
<feature type="chain" id="PRO_5001570776" evidence="2">
    <location>
        <begin position="23"/>
        <end position="200"/>
    </location>
</feature>
<feature type="region of interest" description="Disordered" evidence="1">
    <location>
        <begin position="31"/>
        <end position="200"/>
    </location>
</feature>
<feature type="compositionally biased region" description="Low complexity" evidence="1">
    <location>
        <begin position="31"/>
        <end position="49"/>
    </location>
</feature>
<feature type="compositionally biased region" description="Basic residues" evidence="1">
    <location>
        <begin position="171"/>
        <end position="200"/>
    </location>
</feature>
<organism evidence="3">
    <name type="scientific">Fonticula alba</name>
    <name type="common">Slime mold</name>
    <dbReference type="NCBI Taxonomy" id="691883"/>
    <lineage>
        <taxon>Eukaryota</taxon>
        <taxon>Rotosphaerida</taxon>
        <taxon>Fonticulaceae</taxon>
        <taxon>Fonticula</taxon>
    </lineage>
</organism>
<evidence type="ECO:0000256" key="1">
    <source>
        <dbReference type="SAM" id="MobiDB-lite"/>
    </source>
</evidence>
<sequence length="200" mass="21045">MPAHRWRTSAVVVVVAVSVVAAVAAVATVTLAEGSPSSSRSSRKSPAARDGPATRARTRKSHGAHRARPRTRRRAVRMSGLSGERAWSSRAPEARRSAPGAMASVSAKRSSAPDAPAYVPTGSDRHSSPGSSATSGSWPDCPGAAWMSCQNADTGSTKSGGCSHGLEPGGPRRRPRRRAYRPAKYTRKGMPRPARRIRSA</sequence>
<feature type="compositionally biased region" description="Polar residues" evidence="1">
    <location>
        <begin position="148"/>
        <end position="160"/>
    </location>
</feature>
<dbReference type="RefSeq" id="XP_009496533.1">
    <property type="nucleotide sequence ID" value="XM_009498258.1"/>
</dbReference>
<name>A0A058Z650_FONAL</name>
<keyword evidence="2" id="KW-0732">Signal</keyword>
<feature type="compositionally biased region" description="Basic residues" evidence="1">
    <location>
        <begin position="56"/>
        <end position="76"/>
    </location>
</feature>
<dbReference type="GeneID" id="20529106"/>
<accession>A0A058Z650</accession>
<proteinExistence type="predicted"/>
<feature type="compositionally biased region" description="Low complexity" evidence="1">
    <location>
        <begin position="128"/>
        <end position="137"/>
    </location>
</feature>
<dbReference type="Proteomes" id="UP000030693">
    <property type="component" value="Unassembled WGS sequence"/>
</dbReference>
<dbReference type="AlphaFoldDB" id="A0A058Z650"/>
<keyword evidence="4" id="KW-1185">Reference proteome</keyword>
<gene>
    <name evidence="3" type="ORF">H696_04381</name>
</gene>
<protein>
    <submittedName>
        <fullName evidence="3">Uncharacterized protein</fullName>
    </submittedName>
</protein>
<evidence type="ECO:0000313" key="3">
    <source>
        <dbReference type="EMBL" id="KCV68962.1"/>
    </source>
</evidence>